<dbReference type="PANTHER" id="PTHR43668:SF2">
    <property type="entry name" value="ALLANTOINASE"/>
    <property type="match status" value="1"/>
</dbReference>
<accession>A0A1M6GCE7</accession>
<dbReference type="STRING" id="797419.SAMN05216556_11176"/>
<dbReference type="OrthoDB" id="9765462at2"/>
<dbReference type="InterPro" id="IPR024403">
    <property type="entry name" value="DHOase_cat"/>
</dbReference>
<sequence>MKIVLKSATIVDSSSAHHGKQRDVLIVNGTIEKIANSIPAADGIKEISLKNLHISQGWFDSSVSFGEPGFEERENIDNGLKTAAYSGFTSVAVNSNSYPVADSKGHIKFLKSKAENNAVNLYPIGALTFGGKGIDLAELYDMKSEGAISFYDYKNPIANANLLKIALQYCQGFDGLVQSFPFEKSVARNGVVNEELSGTRLGLKGIPALSEELQIIRDLYILEYTGGKLHIPTISTKKSVALIKDAKKKGLNVSCSVSIFNLVLTDSVLEDFDTNYKLLPPLRTNEDVKALIKGLKDGTIDGVTSDHNPLDVERKNVEFDRADFGSIGLESCFGALNNILGVDKTITALTRLKGVFGIPEVKIEEGKIAELTLFTPDETWTFTKDDITSTSKNAALLGAKLKGKAYGIISNNNLVLNT</sequence>
<evidence type="ECO:0000313" key="3">
    <source>
        <dbReference type="EMBL" id="SHJ07613.1"/>
    </source>
</evidence>
<dbReference type="GO" id="GO:0005737">
    <property type="term" value="C:cytoplasm"/>
    <property type="evidence" value="ECO:0007669"/>
    <property type="project" value="TreeGrafter"/>
</dbReference>
<dbReference type="GO" id="GO:0004038">
    <property type="term" value="F:allantoinase activity"/>
    <property type="evidence" value="ECO:0007669"/>
    <property type="project" value="TreeGrafter"/>
</dbReference>
<dbReference type="Gene3D" id="2.30.40.10">
    <property type="entry name" value="Urease, subunit C, domain 1"/>
    <property type="match status" value="1"/>
</dbReference>
<name>A0A1M6GCE7_9FLAO</name>
<dbReference type="InterPro" id="IPR032466">
    <property type="entry name" value="Metal_Hydrolase"/>
</dbReference>
<keyword evidence="1" id="KW-0665">Pyrimidine biosynthesis</keyword>
<dbReference type="PANTHER" id="PTHR43668">
    <property type="entry name" value="ALLANTOINASE"/>
    <property type="match status" value="1"/>
</dbReference>
<dbReference type="InterPro" id="IPR011059">
    <property type="entry name" value="Metal-dep_hydrolase_composite"/>
</dbReference>
<dbReference type="GO" id="GO:0046872">
    <property type="term" value="F:metal ion binding"/>
    <property type="evidence" value="ECO:0007669"/>
    <property type="project" value="InterPro"/>
</dbReference>
<evidence type="ECO:0000313" key="4">
    <source>
        <dbReference type="Proteomes" id="UP000184172"/>
    </source>
</evidence>
<dbReference type="SUPFAM" id="SSF51556">
    <property type="entry name" value="Metallo-dependent hydrolases"/>
    <property type="match status" value="1"/>
</dbReference>
<dbReference type="GO" id="GO:0004151">
    <property type="term" value="F:dihydroorotase activity"/>
    <property type="evidence" value="ECO:0007669"/>
    <property type="project" value="InterPro"/>
</dbReference>
<dbReference type="InterPro" id="IPR050138">
    <property type="entry name" value="DHOase/Allantoinase_Hydrolase"/>
</dbReference>
<dbReference type="Proteomes" id="UP000184172">
    <property type="component" value="Unassembled WGS sequence"/>
</dbReference>
<dbReference type="Gene3D" id="3.20.20.140">
    <property type="entry name" value="Metal-dependent hydrolases"/>
    <property type="match status" value="1"/>
</dbReference>
<gene>
    <name evidence="3" type="ORF">SAMN04487908_10940</name>
</gene>
<reference evidence="4" key="1">
    <citation type="submission" date="2016-11" db="EMBL/GenBank/DDBJ databases">
        <authorList>
            <person name="Varghese N."/>
            <person name="Submissions S."/>
        </authorList>
    </citation>
    <scope>NUCLEOTIDE SEQUENCE [LARGE SCALE GENOMIC DNA]</scope>
    <source>
        <strain evidence="4">DSM 26349</strain>
    </source>
</reference>
<organism evidence="3 4">
    <name type="scientific">Aequorivita viscosa</name>
    <dbReference type="NCBI Taxonomy" id="797419"/>
    <lineage>
        <taxon>Bacteria</taxon>
        <taxon>Pseudomonadati</taxon>
        <taxon>Bacteroidota</taxon>
        <taxon>Flavobacteriia</taxon>
        <taxon>Flavobacteriales</taxon>
        <taxon>Flavobacteriaceae</taxon>
        <taxon>Aequorivita</taxon>
    </lineage>
</organism>
<evidence type="ECO:0000256" key="1">
    <source>
        <dbReference type="ARBA" id="ARBA00022975"/>
    </source>
</evidence>
<dbReference type="SUPFAM" id="SSF51338">
    <property type="entry name" value="Composite domain of metallo-dependent hydrolases"/>
    <property type="match status" value="1"/>
</dbReference>
<dbReference type="RefSeq" id="WP_073217234.1">
    <property type="nucleotide sequence ID" value="NZ_FNNS01000011.1"/>
</dbReference>
<protein>
    <submittedName>
        <fullName evidence="3">Dihydroorotase</fullName>
    </submittedName>
</protein>
<feature type="domain" description="Dihydroorotase catalytic" evidence="2">
    <location>
        <begin position="57"/>
        <end position="239"/>
    </location>
</feature>
<dbReference type="GO" id="GO:0006221">
    <property type="term" value="P:pyrimidine nucleotide biosynthetic process"/>
    <property type="evidence" value="ECO:0007669"/>
    <property type="project" value="UniProtKB-KW"/>
</dbReference>
<dbReference type="Pfam" id="PF12890">
    <property type="entry name" value="DHOase"/>
    <property type="match status" value="1"/>
</dbReference>
<dbReference type="CDD" id="cd01317">
    <property type="entry name" value="DHOase_IIa"/>
    <property type="match status" value="1"/>
</dbReference>
<proteinExistence type="predicted"/>
<dbReference type="EMBL" id="FQYV01000009">
    <property type="protein sequence ID" value="SHJ07613.1"/>
    <property type="molecule type" value="Genomic_DNA"/>
</dbReference>
<evidence type="ECO:0000259" key="2">
    <source>
        <dbReference type="Pfam" id="PF12890"/>
    </source>
</evidence>
<keyword evidence="4" id="KW-1185">Reference proteome</keyword>
<dbReference type="InterPro" id="IPR004722">
    <property type="entry name" value="DHOase"/>
</dbReference>
<dbReference type="AlphaFoldDB" id="A0A1M6GCE7"/>
<dbReference type="GO" id="GO:0006145">
    <property type="term" value="P:purine nucleobase catabolic process"/>
    <property type="evidence" value="ECO:0007669"/>
    <property type="project" value="TreeGrafter"/>
</dbReference>